<evidence type="ECO:0000313" key="2">
    <source>
        <dbReference type="EMBL" id="MDV2420062.1"/>
    </source>
</evidence>
<name>A0AAE4NN17_9CORY</name>
<dbReference type="RefSeq" id="WP_259887915.1">
    <property type="nucleotide sequence ID" value="NZ_JAVBIB010000017.1"/>
</dbReference>
<organism evidence="2 3">
    <name type="scientific">Corynebacterium tuberculostearicum</name>
    <dbReference type="NCBI Taxonomy" id="38304"/>
    <lineage>
        <taxon>Bacteria</taxon>
        <taxon>Bacillati</taxon>
        <taxon>Actinomycetota</taxon>
        <taxon>Actinomycetes</taxon>
        <taxon>Mycobacteriales</taxon>
        <taxon>Corynebacteriaceae</taxon>
        <taxon>Corynebacterium</taxon>
    </lineage>
</organism>
<comment type="caution">
    <text evidence="2">The sequence shown here is derived from an EMBL/GenBank/DDBJ whole genome shotgun (WGS) entry which is preliminary data.</text>
</comment>
<sequence length="53" mass="5721">MNLKDLFTGKKKNNNCCTTQIVPDDSPASDEQSTSADAKNPSPESEDCCGNRD</sequence>
<evidence type="ECO:0000313" key="3">
    <source>
        <dbReference type="Proteomes" id="UP001185706"/>
    </source>
</evidence>
<gene>
    <name evidence="2" type="ORF">RAE03_09820</name>
</gene>
<dbReference type="EMBL" id="JAVBIB010000017">
    <property type="protein sequence ID" value="MDV2420062.1"/>
    <property type="molecule type" value="Genomic_DNA"/>
</dbReference>
<evidence type="ECO:0000256" key="1">
    <source>
        <dbReference type="SAM" id="MobiDB-lite"/>
    </source>
</evidence>
<reference evidence="2" key="1">
    <citation type="submission" date="2023-08" db="EMBL/GenBank/DDBJ databases">
        <title>Genomic characterization of the C. tuberculostearicum species complex, a ubiquitous member of the human skin microbiome.</title>
        <authorList>
            <person name="Ahmed N."/>
            <person name="Deming C."/>
            <person name="Conlan S."/>
            <person name="Segre J."/>
        </authorList>
    </citation>
    <scope>NUCLEOTIDE SEQUENCE</scope>
    <source>
        <strain evidence="2">CTNIH22</strain>
    </source>
</reference>
<proteinExistence type="predicted"/>
<dbReference type="Proteomes" id="UP001185706">
    <property type="component" value="Unassembled WGS sequence"/>
</dbReference>
<dbReference type="AlphaFoldDB" id="A0AAE4NN17"/>
<accession>A0AAE4NN17</accession>
<protein>
    <submittedName>
        <fullName evidence="2">Uncharacterized protein</fullName>
    </submittedName>
</protein>
<feature type="region of interest" description="Disordered" evidence="1">
    <location>
        <begin position="1"/>
        <end position="53"/>
    </location>
</feature>